<proteinExistence type="predicted"/>
<comment type="caution">
    <text evidence="2">The sequence shown here is derived from an EMBL/GenBank/DDBJ whole genome shotgun (WGS) entry which is preliminary data.</text>
</comment>
<keyword evidence="1" id="KW-1133">Transmembrane helix</keyword>
<organism evidence="2 3">
    <name type="scientific">Leptospira jelokensis</name>
    <dbReference type="NCBI Taxonomy" id="2484931"/>
    <lineage>
        <taxon>Bacteria</taxon>
        <taxon>Pseudomonadati</taxon>
        <taxon>Spirochaetota</taxon>
        <taxon>Spirochaetia</taxon>
        <taxon>Leptospirales</taxon>
        <taxon>Leptospiraceae</taxon>
        <taxon>Leptospira</taxon>
    </lineage>
</organism>
<keyword evidence="1" id="KW-0812">Transmembrane</keyword>
<sequence>MNNNDRLSDVYAFDFGSKWMFDRMNEIIPNPSRYYDRNINYFGYGIFKYGLSIAITILFLIYFYYNNVILLPLIVIVFYTIEVHFLFLFPILFDGKRNPLITSLRYTYQLGIIHLITNVIPIAIFMILGLFHFKNPFRNWLIGCVAILIWYKDEIRDRL</sequence>
<evidence type="ECO:0000313" key="3">
    <source>
        <dbReference type="Proteomes" id="UP000297567"/>
    </source>
</evidence>
<dbReference type="RefSeq" id="WP_135643198.1">
    <property type="nucleotide sequence ID" value="NZ_RQGH01000026.1"/>
</dbReference>
<dbReference type="Proteomes" id="UP000297567">
    <property type="component" value="Unassembled WGS sequence"/>
</dbReference>
<gene>
    <name evidence="2" type="ORF">EHQ62_12370</name>
</gene>
<feature type="transmembrane region" description="Helical" evidence="1">
    <location>
        <begin position="110"/>
        <end position="131"/>
    </location>
</feature>
<accession>A0A4Z0ZSQ7</accession>
<evidence type="ECO:0000256" key="1">
    <source>
        <dbReference type="SAM" id="Phobius"/>
    </source>
</evidence>
<feature type="transmembrane region" description="Helical" evidence="1">
    <location>
        <begin position="69"/>
        <end position="89"/>
    </location>
</feature>
<keyword evidence="1" id="KW-0472">Membrane</keyword>
<name>A0A4Z0ZSQ7_9LEPT</name>
<evidence type="ECO:0000313" key="2">
    <source>
        <dbReference type="EMBL" id="TGL65362.1"/>
    </source>
</evidence>
<reference evidence="2" key="1">
    <citation type="journal article" date="2019" name="PLoS Negl. Trop. Dis.">
        <title>Revisiting the worldwide diversity of Leptospira species in the environment.</title>
        <authorList>
            <person name="Vincent A.T."/>
            <person name="Schiettekatte O."/>
            <person name="Bourhy P."/>
            <person name="Veyrier F.J."/>
            <person name="Picardeau M."/>
        </authorList>
    </citation>
    <scope>NUCLEOTIDE SEQUENCE [LARGE SCALE GENOMIC DNA]</scope>
    <source>
        <strain evidence="2">201702451</strain>
    </source>
</reference>
<dbReference type="EMBL" id="RQGH01000026">
    <property type="protein sequence ID" value="TGL65362.1"/>
    <property type="molecule type" value="Genomic_DNA"/>
</dbReference>
<dbReference type="AlphaFoldDB" id="A0A4Z0ZSQ7"/>
<protein>
    <submittedName>
        <fullName evidence="2">Uncharacterized protein</fullName>
    </submittedName>
</protein>
<keyword evidence="3" id="KW-1185">Reference proteome</keyword>
<feature type="transmembrane region" description="Helical" evidence="1">
    <location>
        <begin position="41"/>
        <end position="63"/>
    </location>
</feature>